<evidence type="ECO:0000313" key="1">
    <source>
        <dbReference type="EMBL" id="MBB5986600.1"/>
    </source>
</evidence>
<evidence type="ECO:0000313" key="2">
    <source>
        <dbReference type="Proteomes" id="UP001138540"/>
    </source>
</evidence>
<gene>
    <name evidence="1" type="ORF">HNP60_002574</name>
</gene>
<protein>
    <submittedName>
        <fullName evidence="1">Uncharacterized protein</fullName>
    </submittedName>
</protein>
<dbReference type="RefSeq" id="WP_184154278.1">
    <property type="nucleotide sequence ID" value="NZ_JACHKA010000001.1"/>
</dbReference>
<sequence>MAAYIEEVPLAAMQAFSQRRDISEDAPPPADSEQIRAAVNGSSLLSFVDGIEGTEKQDILFSIQFAARAASGKHDRFLETPAWYRRYIEVLEQVGWAGEQFVFKAVGEREGGVRMDSEALSVIAAIATGNQLTVLTESIKALRAMADDDGMIDLFEFQASSLLGGNFQIGAVEKSTSGLLSIALGGFYFKSFDNRKKFLFIKWHEKEVNLWTAAQRMVFNPVLYAAAREPIKKRLTDAMDFIDTIELADM</sequence>
<proteinExistence type="predicted"/>
<reference evidence="1 2" key="1">
    <citation type="submission" date="2020-08" db="EMBL/GenBank/DDBJ databases">
        <title>Exploring microbial biodiversity for novel pathways involved in the catabolism of aromatic compounds derived from lignin.</title>
        <authorList>
            <person name="Elkins J."/>
        </authorList>
    </citation>
    <scope>NUCLEOTIDE SEQUENCE [LARGE SCALE GENOMIC DNA]</scope>
    <source>
        <strain evidence="1 2">B1D3A</strain>
    </source>
</reference>
<comment type="caution">
    <text evidence="1">The sequence shown here is derived from an EMBL/GenBank/DDBJ whole genome shotgun (WGS) entry which is preliminary data.</text>
</comment>
<keyword evidence="2" id="KW-1185">Reference proteome</keyword>
<dbReference type="EMBL" id="JACHKA010000001">
    <property type="protein sequence ID" value="MBB5986600.1"/>
    <property type="molecule type" value="Genomic_DNA"/>
</dbReference>
<dbReference type="Proteomes" id="UP001138540">
    <property type="component" value="Unassembled WGS sequence"/>
</dbReference>
<name>A0ABR6NH44_9SPHN</name>
<accession>A0ABR6NH44</accession>
<organism evidence="1 2">
    <name type="scientific">Sphingobium lignivorans</name>
    <dbReference type="NCBI Taxonomy" id="2735886"/>
    <lineage>
        <taxon>Bacteria</taxon>
        <taxon>Pseudomonadati</taxon>
        <taxon>Pseudomonadota</taxon>
        <taxon>Alphaproteobacteria</taxon>
        <taxon>Sphingomonadales</taxon>
        <taxon>Sphingomonadaceae</taxon>
        <taxon>Sphingobium</taxon>
    </lineage>
</organism>